<proteinExistence type="inferred from homology"/>
<dbReference type="InterPro" id="IPR014016">
    <property type="entry name" value="UvrD-like_ATP-bd"/>
</dbReference>
<keyword evidence="5 15" id="KW-0378">Hydrolase</keyword>
<dbReference type="InterPro" id="IPR014017">
    <property type="entry name" value="DNA_helicase_UvrD-like_C"/>
</dbReference>
<dbReference type="InterPro" id="IPR000212">
    <property type="entry name" value="DNA_helicase_UvrD/REP"/>
</dbReference>
<evidence type="ECO:0000256" key="15">
    <source>
        <dbReference type="PROSITE-ProRule" id="PRU00560"/>
    </source>
</evidence>
<keyword evidence="6 15" id="KW-0347">Helicase</keyword>
<dbReference type="PROSITE" id="PS51198">
    <property type="entry name" value="UVRD_HELICASE_ATP_BIND"/>
    <property type="match status" value="1"/>
</dbReference>
<evidence type="ECO:0000256" key="5">
    <source>
        <dbReference type="ARBA" id="ARBA00022801"/>
    </source>
</evidence>
<evidence type="ECO:0000259" key="16">
    <source>
        <dbReference type="PROSITE" id="PS51198"/>
    </source>
</evidence>
<evidence type="ECO:0000256" key="4">
    <source>
        <dbReference type="ARBA" id="ARBA00022763"/>
    </source>
</evidence>
<dbReference type="Pfam" id="PF00580">
    <property type="entry name" value="UvrD-helicase"/>
    <property type="match status" value="1"/>
</dbReference>
<dbReference type="GO" id="GO:0004527">
    <property type="term" value="F:exonuclease activity"/>
    <property type="evidence" value="ECO:0007669"/>
    <property type="project" value="UniProtKB-KW"/>
</dbReference>
<evidence type="ECO:0000256" key="11">
    <source>
        <dbReference type="ARBA" id="ARBA00023235"/>
    </source>
</evidence>
<name>A0A934KC45_9BACT</name>
<dbReference type="RefSeq" id="WP_338205036.1">
    <property type="nucleotide sequence ID" value="NZ_JAEKNR010000232.1"/>
</dbReference>
<dbReference type="Pfam" id="PF12705">
    <property type="entry name" value="PDDEXK_1"/>
    <property type="match status" value="1"/>
</dbReference>
<dbReference type="InterPro" id="IPR011335">
    <property type="entry name" value="Restrct_endonuc-II-like"/>
</dbReference>
<comment type="caution">
    <text evidence="18">The sequence shown here is derived from an EMBL/GenBank/DDBJ whole genome shotgun (WGS) entry which is preliminary data.</text>
</comment>
<dbReference type="GO" id="GO:0033202">
    <property type="term" value="C:DNA helicase complex"/>
    <property type="evidence" value="ECO:0007669"/>
    <property type="project" value="TreeGrafter"/>
</dbReference>
<comment type="catalytic activity">
    <reaction evidence="14">
        <text>ATP + H2O = ADP + phosphate + H(+)</text>
        <dbReference type="Rhea" id="RHEA:13065"/>
        <dbReference type="ChEBI" id="CHEBI:15377"/>
        <dbReference type="ChEBI" id="CHEBI:15378"/>
        <dbReference type="ChEBI" id="CHEBI:30616"/>
        <dbReference type="ChEBI" id="CHEBI:43474"/>
        <dbReference type="ChEBI" id="CHEBI:456216"/>
        <dbReference type="EC" id="5.6.2.4"/>
    </reaction>
</comment>
<dbReference type="GO" id="GO:0003677">
    <property type="term" value="F:DNA binding"/>
    <property type="evidence" value="ECO:0007669"/>
    <property type="project" value="UniProtKB-KW"/>
</dbReference>
<dbReference type="AlphaFoldDB" id="A0A934KC45"/>
<keyword evidence="11" id="KW-0413">Isomerase</keyword>
<evidence type="ECO:0000256" key="6">
    <source>
        <dbReference type="ARBA" id="ARBA00022806"/>
    </source>
</evidence>
<reference evidence="18" key="1">
    <citation type="submission" date="2020-10" db="EMBL/GenBank/DDBJ databases">
        <title>Ca. Dormibacterota MAGs.</title>
        <authorList>
            <person name="Montgomery K."/>
        </authorList>
    </citation>
    <scope>NUCLEOTIDE SEQUENCE [LARGE SCALE GENOMIC DNA]</scope>
    <source>
        <strain evidence="18">SC8812_S17_10</strain>
    </source>
</reference>
<dbReference type="InterPro" id="IPR013986">
    <property type="entry name" value="DExx_box_DNA_helicase_dom_sf"/>
</dbReference>
<evidence type="ECO:0000256" key="12">
    <source>
        <dbReference type="ARBA" id="ARBA00034617"/>
    </source>
</evidence>
<dbReference type="GO" id="GO:0043138">
    <property type="term" value="F:3'-5' DNA helicase activity"/>
    <property type="evidence" value="ECO:0007669"/>
    <property type="project" value="UniProtKB-EC"/>
</dbReference>
<evidence type="ECO:0000259" key="17">
    <source>
        <dbReference type="PROSITE" id="PS51217"/>
    </source>
</evidence>
<evidence type="ECO:0000256" key="2">
    <source>
        <dbReference type="ARBA" id="ARBA00022722"/>
    </source>
</evidence>
<dbReference type="GO" id="GO:0005524">
    <property type="term" value="F:ATP binding"/>
    <property type="evidence" value="ECO:0007669"/>
    <property type="project" value="UniProtKB-UniRule"/>
</dbReference>
<dbReference type="InterPro" id="IPR027417">
    <property type="entry name" value="P-loop_NTPase"/>
</dbReference>
<evidence type="ECO:0000256" key="14">
    <source>
        <dbReference type="ARBA" id="ARBA00048988"/>
    </source>
</evidence>
<evidence type="ECO:0000256" key="8">
    <source>
        <dbReference type="ARBA" id="ARBA00022840"/>
    </source>
</evidence>
<dbReference type="Proteomes" id="UP000612893">
    <property type="component" value="Unassembled WGS sequence"/>
</dbReference>
<feature type="domain" description="UvrD-like helicase ATP-binding" evidence="16">
    <location>
        <begin position="6"/>
        <end position="316"/>
    </location>
</feature>
<evidence type="ECO:0000256" key="9">
    <source>
        <dbReference type="ARBA" id="ARBA00023125"/>
    </source>
</evidence>
<feature type="binding site" evidence="15">
    <location>
        <begin position="27"/>
        <end position="34"/>
    </location>
    <ligand>
        <name>ATP</name>
        <dbReference type="ChEBI" id="CHEBI:30616"/>
    </ligand>
</feature>
<evidence type="ECO:0000313" key="19">
    <source>
        <dbReference type="Proteomes" id="UP000612893"/>
    </source>
</evidence>
<dbReference type="InterPro" id="IPR011604">
    <property type="entry name" value="PDDEXK-like_dom_sf"/>
</dbReference>
<sequence>MSAPARATAQQLTAARAGPAGAFLIAAGPGTGKTFTMVERFRWLVEARRVPAEAILAVTFTEAAAAELRERLARELGIPLENAWIGTFHGVCARLLREQAYLVGVAREIRVLDELGQRLLIERLQARLRSGAEPGLDHDFEALNPDEVTDLVKHGPTFALKLKGRGISPEEFKQRAEEIHGGDPRAELGERAFKAELEAIDALRTIYQAYEGWLREAGRVDFDDLILRVIQALRLVPEFQARCRETFRHVLVDEFQDTNRIQLELIRLLSAPGFGNVTVVGDAKQSIYGWRDAEIENIRSRFPGERLPLTVNRRSVQEILDMATDFIRRDRDFVEEPDLVADRGPGGVAASLIMAADPQREARLVAGEIRRLVAAGRRHSEIAVLAHSVKLLPREFEEELRRQRIPYVTSGGSGFFDREEVKDVLALVRLTADPMDDGSLVRVLQGPIVRLADAELYRLASRRFGTRGMRLRDCVDEAQGEGWSELDPAAVRRVEKTLAVIDQVGAQRDGLTVADALNRLLEGTGFLRHCQLRARREGPRAVMNLRKIQRMAGQFERDGALAGIVGFVSHLDRIMEATIPIGEAEVEAADAVRVLTVHGAKGLEFDVVFLVNLRRPNPRDLERLFFDPDHFGFVMKYWRGEKHPRFSEVAPGSATLALARQERRRAVYVALTRARDLIYVSASRPEEEPGAVGLEADDHFAELLSWALAHPEAARVVQAEQLELPEAGLSGPARAGPADAEPAVEEIIERLDRLCRPPPEPEGAAGPAGVRLSFSQLHQFQVCPVRYRFQQAWRVPAPPDELLPQAAETGGGAAELGVATHRALAAWHTTGGDLLQLYAGPEKGREMLRAYLDHPLAQARTLGCELEFNMSLGGVRVKGVVDRVCELDGSPALVDYKTNARLDDRLRRAYATQLRLYGLAARRGLVPGGEMARLLLFDLRRSEVVEIEPDPVAAEAAVLEAACRIGAGDFELRPEHSDRPCHLCAYRPLCPDRR</sequence>
<accession>A0A934KC45</accession>
<dbReference type="SUPFAM" id="SSF52980">
    <property type="entry name" value="Restriction endonuclease-like"/>
    <property type="match status" value="1"/>
</dbReference>
<dbReference type="PANTHER" id="PTHR11070:SF55">
    <property type="entry name" value="DNA 3'-5' HELICASE"/>
    <property type="match status" value="1"/>
</dbReference>
<evidence type="ECO:0000256" key="1">
    <source>
        <dbReference type="ARBA" id="ARBA00009922"/>
    </source>
</evidence>
<dbReference type="SUPFAM" id="SSF52540">
    <property type="entry name" value="P-loop containing nucleoside triphosphate hydrolases"/>
    <property type="match status" value="1"/>
</dbReference>
<dbReference type="Pfam" id="PF13361">
    <property type="entry name" value="UvrD_C"/>
    <property type="match status" value="1"/>
</dbReference>
<dbReference type="EMBL" id="JAEKNR010000232">
    <property type="protein sequence ID" value="MBJ7601007.1"/>
    <property type="molecule type" value="Genomic_DNA"/>
</dbReference>
<feature type="domain" description="UvrD-like helicase C-terminal" evidence="17">
    <location>
        <begin position="317"/>
        <end position="602"/>
    </location>
</feature>
<evidence type="ECO:0000313" key="18">
    <source>
        <dbReference type="EMBL" id="MBJ7601007.1"/>
    </source>
</evidence>
<keyword evidence="9" id="KW-0238">DNA-binding</keyword>
<organism evidence="18 19">
    <name type="scientific">Candidatus Nephthysia bennettiae</name>
    <dbReference type="NCBI Taxonomy" id="3127016"/>
    <lineage>
        <taxon>Bacteria</taxon>
        <taxon>Bacillati</taxon>
        <taxon>Candidatus Dormiibacterota</taxon>
        <taxon>Candidatus Dormibacteria</taxon>
        <taxon>Candidatus Dormibacterales</taxon>
        <taxon>Candidatus Dormibacteraceae</taxon>
        <taxon>Candidatus Nephthysia</taxon>
    </lineage>
</organism>
<evidence type="ECO:0000256" key="3">
    <source>
        <dbReference type="ARBA" id="ARBA00022741"/>
    </source>
</evidence>
<dbReference type="Gene3D" id="3.40.50.300">
    <property type="entry name" value="P-loop containing nucleotide triphosphate hydrolases"/>
    <property type="match status" value="3"/>
</dbReference>
<dbReference type="EC" id="5.6.2.4" evidence="13"/>
<dbReference type="GO" id="GO:0000725">
    <property type="term" value="P:recombinational repair"/>
    <property type="evidence" value="ECO:0007669"/>
    <property type="project" value="TreeGrafter"/>
</dbReference>
<protein>
    <recommendedName>
        <fullName evidence="13">DNA 3'-5' helicase</fullName>
        <ecNumber evidence="13">5.6.2.4</ecNumber>
    </recommendedName>
</protein>
<evidence type="ECO:0000256" key="10">
    <source>
        <dbReference type="ARBA" id="ARBA00023204"/>
    </source>
</evidence>
<dbReference type="GO" id="GO:0005829">
    <property type="term" value="C:cytosol"/>
    <property type="evidence" value="ECO:0007669"/>
    <property type="project" value="TreeGrafter"/>
</dbReference>
<dbReference type="PANTHER" id="PTHR11070">
    <property type="entry name" value="UVRD / RECB / PCRA DNA HELICASE FAMILY MEMBER"/>
    <property type="match status" value="1"/>
</dbReference>
<keyword evidence="7" id="KW-0269">Exonuclease</keyword>
<evidence type="ECO:0000256" key="13">
    <source>
        <dbReference type="ARBA" id="ARBA00034808"/>
    </source>
</evidence>
<keyword evidence="2" id="KW-0540">Nuclease</keyword>
<dbReference type="CDD" id="cd17932">
    <property type="entry name" value="DEXQc_UvrD"/>
    <property type="match status" value="1"/>
</dbReference>
<keyword evidence="4" id="KW-0227">DNA damage</keyword>
<dbReference type="Gene3D" id="1.10.10.160">
    <property type="match status" value="1"/>
</dbReference>
<dbReference type="PROSITE" id="PS51217">
    <property type="entry name" value="UVRD_HELICASE_CTER"/>
    <property type="match status" value="1"/>
</dbReference>
<evidence type="ECO:0000256" key="7">
    <source>
        <dbReference type="ARBA" id="ARBA00022839"/>
    </source>
</evidence>
<keyword evidence="19" id="KW-1185">Reference proteome</keyword>
<dbReference type="Gene3D" id="3.90.320.10">
    <property type="match status" value="1"/>
</dbReference>
<comment type="catalytic activity">
    <reaction evidence="12">
        <text>Couples ATP hydrolysis with the unwinding of duplex DNA by translocating in the 3'-5' direction.</text>
        <dbReference type="EC" id="5.6.2.4"/>
    </reaction>
</comment>
<keyword evidence="10" id="KW-0234">DNA repair</keyword>
<dbReference type="Gene3D" id="1.10.486.10">
    <property type="entry name" value="PCRA, domain 4"/>
    <property type="match status" value="1"/>
</dbReference>
<comment type="similarity">
    <text evidence="1">Belongs to the helicase family. UvrD subfamily.</text>
</comment>
<keyword evidence="3 15" id="KW-0547">Nucleotide-binding</keyword>
<keyword evidence="8 15" id="KW-0067">ATP-binding</keyword>
<dbReference type="InterPro" id="IPR038726">
    <property type="entry name" value="PDDEXK_AddAB-type"/>
</dbReference>
<gene>
    <name evidence="18" type="ORF">JF922_23420</name>
</gene>